<proteinExistence type="predicted"/>
<dbReference type="EMBL" id="NIZW01000011">
    <property type="protein sequence ID" value="PHQ34357.1"/>
    <property type="molecule type" value="Genomic_DNA"/>
</dbReference>
<protein>
    <submittedName>
        <fullName evidence="2">Uncharacterized protein</fullName>
    </submittedName>
</protein>
<dbReference type="Proteomes" id="UP000225740">
    <property type="component" value="Unassembled WGS sequence"/>
</dbReference>
<comment type="caution">
    <text evidence="2">The sequence shown here is derived from an EMBL/GenBank/DDBJ whole genome shotgun (WGS) entry which is preliminary data.</text>
</comment>
<keyword evidence="3" id="KW-1185">Reference proteome</keyword>
<organism evidence="2 3">
    <name type="scientific">Rhodopirellula bahusiensis</name>
    <dbReference type="NCBI Taxonomy" id="2014065"/>
    <lineage>
        <taxon>Bacteria</taxon>
        <taxon>Pseudomonadati</taxon>
        <taxon>Planctomycetota</taxon>
        <taxon>Planctomycetia</taxon>
        <taxon>Pirellulales</taxon>
        <taxon>Pirellulaceae</taxon>
        <taxon>Rhodopirellula</taxon>
    </lineage>
</organism>
<reference evidence="2 3" key="1">
    <citation type="submission" date="2017-06" db="EMBL/GenBank/DDBJ databases">
        <title>Description of Rhodopirellula bahusiensis sp. nov.</title>
        <authorList>
            <person name="Kizina J."/>
            <person name="Harder J."/>
        </authorList>
    </citation>
    <scope>NUCLEOTIDE SEQUENCE [LARGE SCALE GENOMIC DNA]</scope>
    <source>
        <strain evidence="2 3">SWK21</strain>
    </source>
</reference>
<feature type="compositionally biased region" description="Basic and acidic residues" evidence="1">
    <location>
        <begin position="27"/>
        <end position="42"/>
    </location>
</feature>
<accession>A0A2G1W5P6</accession>
<gene>
    <name evidence="2" type="ORF">CEE69_15175</name>
</gene>
<feature type="region of interest" description="Disordered" evidence="1">
    <location>
        <begin position="1"/>
        <end position="97"/>
    </location>
</feature>
<evidence type="ECO:0000313" key="2">
    <source>
        <dbReference type="EMBL" id="PHQ34357.1"/>
    </source>
</evidence>
<sequence length="97" mass="10322">MSGNVSETRVADETTGGQTNLESDVQPGEKQDRVEVRKHVENKIPNGATTGTNDRSGGLPIDFHPSKEVGYPLADSLNRARKPGGIPAVSERPNADV</sequence>
<evidence type="ECO:0000256" key="1">
    <source>
        <dbReference type="SAM" id="MobiDB-lite"/>
    </source>
</evidence>
<name>A0A2G1W5P6_9BACT</name>
<dbReference type="AlphaFoldDB" id="A0A2G1W5P6"/>
<evidence type="ECO:0000313" key="3">
    <source>
        <dbReference type="Proteomes" id="UP000225740"/>
    </source>
</evidence>